<dbReference type="STRING" id="1429043.X474_21645"/>
<dbReference type="InterPro" id="IPR022742">
    <property type="entry name" value="Hydrolase_4"/>
</dbReference>
<evidence type="ECO:0000313" key="2">
    <source>
        <dbReference type="EMBL" id="KIX11937.1"/>
    </source>
</evidence>
<feature type="domain" description="Serine aminopeptidase S33" evidence="1">
    <location>
        <begin position="3"/>
        <end position="86"/>
    </location>
</feature>
<evidence type="ECO:0000259" key="1">
    <source>
        <dbReference type="Pfam" id="PF12146"/>
    </source>
</evidence>
<keyword evidence="3" id="KW-1185">Reference proteome</keyword>
<name>A0A0D2GAP6_9BACT</name>
<reference evidence="2 3" key="1">
    <citation type="submission" date="2013-11" db="EMBL/GenBank/DDBJ databases">
        <title>Metagenomic analysis of a methanogenic consortium involved in long chain n-alkane degradation.</title>
        <authorList>
            <person name="Davidova I.A."/>
            <person name="Callaghan A.V."/>
            <person name="Wawrik B."/>
            <person name="Pruitt S."/>
            <person name="Marks C."/>
            <person name="Duncan K.E."/>
            <person name="Suflita J.M."/>
        </authorList>
    </citation>
    <scope>NUCLEOTIDE SEQUENCE [LARGE SCALE GENOMIC DNA]</scope>
    <source>
        <strain evidence="2 3">SPR</strain>
    </source>
</reference>
<dbReference type="AlphaFoldDB" id="A0A0D2GAP6"/>
<gene>
    <name evidence="2" type="ORF">X474_21645</name>
</gene>
<dbReference type="Proteomes" id="UP000032233">
    <property type="component" value="Unassembled WGS sequence"/>
</dbReference>
<dbReference type="SUPFAM" id="SSF53474">
    <property type="entry name" value="alpha/beta-Hydrolases"/>
    <property type="match status" value="1"/>
</dbReference>
<dbReference type="InterPro" id="IPR029058">
    <property type="entry name" value="AB_hydrolase_fold"/>
</dbReference>
<protein>
    <recommendedName>
        <fullName evidence="1">Serine aminopeptidase S33 domain-containing protein</fullName>
    </recommendedName>
</protein>
<dbReference type="InParanoid" id="A0A0D2GAP6"/>
<comment type="caution">
    <text evidence="2">The sequence shown here is derived from an EMBL/GenBank/DDBJ whole genome shotgun (WGS) entry which is preliminary data.</text>
</comment>
<accession>A0A0D2GAP6</accession>
<dbReference type="EMBL" id="AZAC01000037">
    <property type="protein sequence ID" value="KIX11937.1"/>
    <property type="molecule type" value="Genomic_DNA"/>
</dbReference>
<organism evidence="2 3">
    <name type="scientific">Dethiosulfatarculus sandiegensis</name>
    <dbReference type="NCBI Taxonomy" id="1429043"/>
    <lineage>
        <taxon>Bacteria</taxon>
        <taxon>Pseudomonadati</taxon>
        <taxon>Thermodesulfobacteriota</taxon>
        <taxon>Desulfarculia</taxon>
        <taxon>Desulfarculales</taxon>
        <taxon>Desulfarculaceae</taxon>
        <taxon>Dethiosulfatarculus</taxon>
    </lineage>
</organism>
<dbReference type="Pfam" id="PF12146">
    <property type="entry name" value="Hydrolase_4"/>
    <property type="match status" value="1"/>
</dbReference>
<sequence>MCRACADFGFLTLQFDHSGCGDSPGEERLVTLTQRRDEVLSAAKALSDLEPELPLAYMGSSLGGAAVIAASAIRPPVCTIAWSAPTDMKALMEKISKQDPPPDLPLMVEDIPKHDLKGIIKKLPGLLFIHGQLDEVVPVDQTESGYECAPDPRAFLILTGADHQLSKPEDQRQATAHTLAWLEKFANNRKTGS</sequence>
<proteinExistence type="predicted"/>
<dbReference type="Gene3D" id="3.40.50.1820">
    <property type="entry name" value="alpha/beta hydrolase"/>
    <property type="match status" value="1"/>
</dbReference>
<evidence type="ECO:0000313" key="3">
    <source>
        <dbReference type="Proteomes" id="UP000032233"/>
    </source>
</evidence>